<sequence length="190" mass="20462">MDYRGLLRGGRYGQNGREGKGLDNVKRCSDVKGAGELWMGMSVLWGWRRDLETTRVDCGIGQLVSPKGSGTGMVVVADSGMAGGDFRFVVNLPVSLEALRFLMVLLLFGSAFGGNVPTKGTPAPSLEALFRVMLSTFNACKLEDLAGVLLGRTFSPNLLKKCIWDGDIGIYARVGINPLFPSRTKQNLTG</sequence>
<gene>
    <name evidence="1" type="ORF">CONLIGDRAFT_649931</name>
</gene>
<dbReference type="Proteomes" id="UP000182658">
    <property type="component" value="Unassembled WGS sequence"/>
</dbReference>
<evidence type="ECO:0000313" key="1">
    <source>
        <dbReference type="EMBL" id="OIW23100.1"/>
    </source>
</evidence>
<keyword evidence="2" id="KW-1185">Reference proteome</keyword>
<name>A0A1J7J1R4_9PEZI</name>
<protein>
    <submittedName>
        <fullName evidence="1">Uncharacterized protein</fullName>
    </submittedName>
</protein>
<proteinExistence type="predicted"/>
<organism evidence="1 2">
    <name type="scientific">Coniochaeta ligniaria NRRL 30616</name>
    <dbReference type="NCBI Taxonomy" id="1408157"/>
    <lineage>
        <taxon>Eukaryota</taxon>
        <taxon>Fungi</taxon>
        <taxon>Dikarya</taxon>
        <taxon>Ascomycota</taxon>
        <taxon>Pezizomycotina</taxon>
        <taxon>Sordariomycetes</taxon>
        <taxon>Sordariomycetidae</taxon>
        <taxon>Coniochaetales</taxon>
        <taxon>Coniochaetaceae</taxon>
        <taxon>Coniochaeta</taxon>
    </lineage>
</organism>
<dbReference type="AlphaFoldDB" id="A0A1J7J1R4"/>
<evidence type="ECO:0000313" key="2">
    <source>
        <dbReference type="Proteomes" id="UP000182658"/>
    </source>
</evidence>
<dbReference type="EMBL" id="KV875108">
    <property type="protein sequence ID" value="OIW23100.1"/>
    <property type="molecule type" value="Genomic_DNA"/>
</dbReference>
<reference evidence="1 2" key="1">
    <citation type="submission" date="2016-10" db="EMBL/GenBank/DDBJ databases">
        <title>Draft genome sequence of Coniochaeta ligniaria NRRL30616, a lignocellulolytic fungus for bioabatement of inhibitors in plant biomass hydrolysates.</title>
        <authorList>
            <consortium name="DOE Joint Genome Institute"/>
            <person name="Jimenez D.J."/>
            <person name="Hector R.E."/>
            <person name="Riley R."/>
            <person name="Sun H."/>
            <person name="Grigoriev I.V."/>
            <person name="Van Elsas J.D."/>
            <person name="Nichols N.N."/>
        </authorList>
    </citation>
    <scope>NUCLEOTIDE SEQUENCE [LARGE SCALE GENOMIC DNA]</scope>
    <source>
        <strain evidence="1 2">NRRL 30616</strain>
    </source>
</reference>
<accession>A0A1J7J1R4</accession>
<dbReference type="InParanoid" id="A0A1J7J1R4"/>